<dbReference type="EMBL" id="CM037160">
    <property type="protein sequence ID" value="KAH7840929.1"/>
    <property type="molecule type" value="Genomic_DNA"/>
</dbReference>
<evidence type="ECO:0000313" key="1">
    <source>
        <dbReference type="EMBL" id="KAH7840929.1"/>
    </source>
</evidence>
<keyword evidence="2" id="KW-1185">Reference proteome</keyword>
<protein>
    <submittedName>
        <fullName evidence="1">Uncharacterized protein</fullName>
    </submittedName>
</protein>
<dbReference type="Proteomes" id="UP000828048">
    <property type="component" value="Chromosome 10"/>
</dbReference>
<comment type="caution">
    <text evidence="1">The sequence shown here is derived from an EMBL/GenBank/DDBJ whole genome shotgun (WGS) entry which is preliminary data.</text>
</comment>
<gene>
    <name evidence="1" type="ORF">Vadar_023457</name>
</gene>
<organism evidence="1 2">
    <name type="scientific">Vaccinium darrowii</name>
    <dbReference type="NCBI Taxonomy" id="229202"/>
    <lineage>
        <taxon>Eukaryota</taxon>
        <taxon>Viridiplantae</taxon>
        <taxon>Streptophyta</taxon>
        <taxon>Embryophyta</taxon>
        <taxon>Tracheophyta</taxon>
        <taxon>Spermatophyta</taxon>
        <taxon>Magnoliopsida</taxon>
        <taxon>eudicotyledons</taxon>
        <taxon>Gunneridae</taxon>
        <taxon>Pentapetalae</taxon>
        <taxon>asterids</taxon>
        <taxon>Ericales</taxon>
        <taxon>Ericaceae</taxon>
        <taxon>Vaccinioideae</taxon>
        <taxon>Vaccinieae</taxon>
        <taxon>Vaccinium</taxon>
    </lineage>
</organism>
<name>A0ACB7XJD1_9ERIC</name>
<proteinExistence type="predicted"/>
<evidence type="ECO:0000313" key="2">
    <source>
        <dbReference type="Proteomes" id="UP000828048"/>
    </source>
</evidence>
<accession>A0ACB7XJD1</accession>
<reference evidence="1 2" key="1">
    <citation type="journal article" date="2021" name="Hortic Res">
        <title>High-quality reference genome and annotation aids understanding of berry development for evergreen blueberry (Vaccinium darrowii).</title>
        <authorList>
            <person name="Yu J."/>
            <person name="Hulse-Kemp A.M."/>
            <person name="Babiker E."/>
            <person name="Staton M."/>
        </authorList>
    </citation>
    <scope>NUCLEOTIDE SEQUENCE [LARGE SCALE GENOMIC DNA]</scope>
    <source>
        <strain evidence="2">cv. NJ 8807/NJ 8810</strain>
        <tissue evidence="1">Young leaf</tissue>
    </source>
</reference>
<sequence length="400" mass="44603">MLVVSQLNRDYGSGESRMLKYLSHVLKLQEDFKKVEFWHIGRGGNAHSDALAALGSACSDLGGSRSIILGDIPTPSFEPGQEDVMWVAPTSPSWMDPLVAYLRDERLPADSKAAHRVRCQAASYFLSPAGQLYRRTYIGPDLRVLHEKEEFRLQCFDGDKICEMQSRGRIKRRKGLTPAFQELNRVLRSVCGIHKLPLAMTWVPCSACNGIMRGQLRSKYSSTGVEFCAPIDSPFSDFLKIGKCSHLRKELVAGRAFPSLDMLYCSDITQLSSGHTGNAIYVLEFFLSARSKDDENLLTRLSFILGTMEEKFQTFRLASGKELGELMPFEFIHVQNDQKIHSVQVIQATRNFSHTSSDPSSEESSASVGKESSASVASTRPGFQDANIVDHQGKICRLYD</sequence>